<feature type="transmembrane region" description="Helical" evidence="2">
    <location>
        <begin position="459"/>
        <end position="478"/>
    </location>
</feature>
<feature type="transmembrane region" description="Helical" evidence="2">
    <location>
        <begin position="429"/>
        <end position="447"/>
    </location>
</feature>
<evidence type="ECO:0000313" key="4">
    <source>
        <dbReference type="Proteomes" id="UP000721236"/>
    </source>
</evidence>
<keyword evidence="4" id="KW-1185">Reference proteome</keyword>
<dbReference type="EMBL" id="CAJZAH010000002">
    <property type="protein sequence ID" value="CAG9171193.1"/>
    <property type="molecule type" value="Genomic_DNA"/>
</dbReference>
<reference evidence="3 4" key="1">
    <citation type="submission" date="2021-08" db="EMBL/GenBank/DDBJ databases">
        <authorList>
            <person name="Peeters C."/>
        </authorList>
    </citation>
    <scope>NUCLEOTIDE SEQUENCE [LARGE SCALE GENOMIC DNA]</scope>
    <source>
        <strain evidence="3 4">LMG 21510</strain>
    </source>
</reference>
<keyword evidence="2" id="KW-0812">Transmembrane</keyword>
<name>A0ABN7YCN2_9BURK</name>
<dbReference type="InterPro" id="IPR005625">
    <property type="entry name" value="PepSY-ass_TM"/>
</dbReference>
<feature type="compositionally biased region" description="Low complexity" evidence="1">
    <location>
        <begin position="523"/>
        <end position="536"/>
    </location>
</feature>
<gene>
    <name evidence="3" type="ORF">LMG21510_01573</name>
</gene>
<feature type="transmembrane region" description="Helical" evidence="2">
    <location>
        <begin position="498"/>
        <end position="516"/>
    </location>
</feature>
<protein>
    <recommendedName>
        <fullName evidence="5">PepSY domain-containing protein</fullName>
    </recommendedName>
</protein>
<evidence type="ECO:0000256" key="2">
    <source>
        <dbReference type="SAM" id="Phobius"/>
    </source>
</evidence>
<keyword evidence="2" id="KW-1133">Transmembrane helix</keyword>
<proteinExistence type="predicted"/>
<evidence type="ECO:0000313" key="3">
    <source>
        <dbReference type="EMBL" id="CAG9171193.1"/>
    </source>
</evidence>
<evidence type="ECO:0000256" key="1">
    <source>
        <dbReference type="SAM" id="MobiDB-lite"/>
    </source>
</evidence>
<feature type="region of interest" description="Disordered" evidence="1">
    <location>
        <begin position="523"/>
        <end position="543"/>
    </location>
</feature>
<sequence length="543" mass="60121">MKAAADTVDKARGIRQTMSDLHTWAGLLTGWLLYAMFLTGTVSYFKDEMSQWMRPELAHQKAVPDPAAVAQRVTATLGTLAAGSPQWSMQLPTERSNVVSAFWRVPGPKPGARAFREGTFDPATGREVTARETQGGDFFYRFHFQFHYLPALWGRWLAGLCAMFMLVAIVSGVITHKKIFTDFFTFRWGKGQRSWLDAHNALSVFGLPFHLMITYTGLVTLMAMYMPWGEQAAFRTPAERQQMTAQLNAFLPPGKPTGDKVALAPVDAMVRQAQARWGQDNIARVTITQPGDAAARVVVLRGELARVSMSPQYLLFSGTTGELLEVRDSVGAAAEVRGVMYALHLGRFSDLQLRWLYFIVSLAGTAMVGTGLVMWTVKRRTKLPDPQRPHVGFRIVERLNIASIAGLSVAMAAMLWANRLLPAGLAGRGNWEIHLFFIVWAATLLYALSRPAKRAWMELLWLGAGLLALLPVLNAFTTQRPLWRSLSEGDWVYVGFDLMMWAFAALHAVLAIRVARHRPQVAPARRAPAARTATAPGLGGDRA</sequence>
<dbReference type="PANTHER" id="PTHR34219">
    <property type="entry name" value="IRON-REGULATED INNER MEMBRANE PROTEIN-RELATED"/>
    <property type="match status" value="1"/>
</dbReference>
<feature type="transmembrane region" description="Helical" evidence="2">
    <location>
        <begin position="355"/>
        <end position="377"/>
    </location>
</feature>
<accession>A0ABN7YCN2</accession>
<dbReference type="RefSeq" id="WP_224040938.1">
    <property type="nucleotide sequence ID" value="NZ_CAJZAH010000002.1"/>
</dbReference>
<keyword evidence="2" id="KW-0472">Membrane</keyword>
<dbReference type="Pfam" id="PF03929">
    <property type="entry name" value="PepSY_TM"/>
    <property type="match status" value="1"/>
</dbReference>
<feature type="transmembrane region" description="Helical" evidence="2">
    <location>
        <begin position="21"/>
        <end position="45"/>
    </location>
</feature>
<comment type="caution">
    <text evidence="3">The sequence shown here is derived from an EMBL/GenBank/DDBJ whole genome shotgun (WGS) entry which is preliminary data.</text>
</comment>
<dbReference type="Proteomes" id="UP000721236">
    <property type="component" value="Unassembled WGS sequence"/>
</dbReference>
<feature type="transmembrane region" description="Helical" evidence="2">
    <location>
        <begin position="398"/>
        <end position="417"/>
    </location>
</feature>
<organism evidence="3 4">
    <name type="scientific">Cupriavidus respiraculi</name>
    <dbReference type="NCBI Taxonomy" id="195930"/>
    <lineage>
        <taxon>Bacteria</taxon>
        <taxon>Pseudomonadati</taxon>
        <taxon>Pseudomonadota</taxon>
        <taxon>Betaproteobacteria</taxon>
        <taxon>Burkholderiales</taxon>
        <taxon>Burkholderiaceae</taxon>
        <taxon>Cupriavidus</taxon>
    </lineage>
</organism>
<evidence type="ECO:0008006" key="5">
    <source>
        <dbReference type="Google" id="ProtNLM"/>
    </source>
</evidence>
<dbReference type="PANTHER" id="PTHR34219:SF4">
    <property type="entry name" value="PEPSY DOMAIN-CONTAINING PROTEIN"/>
    <property type="match status" value="1"/>
</dbReference>
<feature type="transmembrane region" description="Helical" evidence="2">
    <location>
        <begin position="201"/>
        <end position="225"/>
    </location>
</feature>
<feature type="transmembrane region" description="Helical" evidence="2">
    <location>
        <begin position="156"/>
        <end position="180"/>
    </location>
</feature>